<organism evidence="1 2">
    <name type="scientific">Ahrensia kielensis</name>
    <dbReference type="NCBI Taxonomy" id="76980"/>
    <lineage>
        <taxon>Bacteria</taxon>
        <taxon>Pseudomonadati</taxon>
        <taxon>Pseudomonadota</taxon>
        <taxon>Alphaproteobacteria</taxon>
        <taxon>Hyphomicrobiales</taxon>
        <taxon>Ahrensiaceae</taxon>
        <taxon>Ahrensia</taxon>
    </lineage>
</organism>
<dbReference type="Proteomes" id="UP001477870">
    <property type="component" value="Unassembled WGS sequence"/>
</dbReference>
<accession>A0ABU9T2T5</accession>
<protein>
    <submittedName>
        <fullName evidence="1">Uncharacterized protein</fullName>
    </submittedName>
</protein>
<name>A0ABU9T2T5_9HYPH</name>
<keyword evidence="2" id="KW-1185">Reference proteome</keyword>
<comment type="caution">
    <text evidence="1">The sequence shown here is derived from an EMBL/GenBank/DDBJ whole genome shotgun (WGS) entry which is preliminary data.</text>
</comment>
<dbReference type="EMBL" id="JBBMQO010000001">
    <property type="protein sequence ID" value="MEM5500438.1"/>
    <property type="molecule type" value="Genomic_DNA"/>
</dbReference>
<sequence length="337" mass="36328">MFTETHNVIDTLFDAQEYSSSAGFTGDASVAANATAANTATQATGAVTKAEAELHKKLRAMAQKAVTKTKVTGLSLDPVLGSDNTLISLGAKLQRQHGMALPAALTAVLTFHGLKVIREAPIPLMLTACRMASCNDIDALRKVNMPETDTIKEIYRADLVVIDPVSGYIGAFDCKRGTGNSDSSSKAHLEKKLKASLSSLHSWAMSAHKFGSLTEDVRVIDLYAQSGYADSLKINGCDLDHYFGYEIIRHMAVFNKEFSACSMAVRKASGSRSAGENAELSKHDADDFGFPMPEEAIQADLMDYDSDININEPALRIANFQFSPAVARQKFIAAKAH</sequence>
<reference evidence="1 2" key="1">
    <citation type="submission" date="2024-03" db="EMBL/GenBank/DDBJ databases">
        <title>Community enrichment and isolation of bacterial strains for fucoidan degradation.</title>
        <authorList>
            <person name="Sichert A."/>
        </authorList>
    </citation>
    <scope>NUCLEOTIDE SEQUENCE [LARGE SCALE GENOMIC DNA]</scope>
    <source>
        <strain evidence="1 2">AS62</strain>
    </source>
</reference>
<evidence type="ECO:0000313" key="1">
    <source>
        <dbReference type="EMBL" id="MEM5500438.1"/>
    </source>
</evidence>
<gene>
    <name evidence="1" type="ORF">WNY59_02440</name>
</gene>
<evidence type="ECO:0000313" key="2">
    <source>
        <dbReference type="Proteomes" id="UP001477870"/>
    </source>
</evidence>
<dbReference type="RefSeq" id="WP_342846605.1">
    <property type="nucleotide sequence ID" value="NZ_JBBMQO010000001.1"/>
</dbReference>
<proteinExistence type="predicted"/>